<dbReference type="PANTHER" id="PTHR30502:SF0">
    <property type="entry name" value="PHOSPHOENOLPYRUVATE CARBOXYLASE FAMILY PROTEIN"/>
    <property type="match status" value="1"/>
</dbReference>
<comment type="similarity">
    <text evidence="1">Belongs to the HpcH/HpaI aldolase family.</text>
</comment>
<reference evidence="5 6" key="1">
    <citation type="submission" date="2016-10" db="EMBL/GenBank/DDBJ databases">
        <title>Complete Genome Sequence of the Nonylphenol-Degrading Bacterium Sphingobium cloacae JCM 10874T.</title>
        <authorList>
            <person name="Ootsuka M."/>
            <person name="Nishizawa T."/>
            <person name="Ohta H."/>
        </authorList>
    </citation>
    <scope>NUCLEOTIDE SEQUENCE [LARGE SCALE GENOMIC DNA]</scope>
    <source>
        <strain evidence="5 6">JCM 10874</strain>
    </source>
</reference>
<evidence type="ECO:0000313" key="6">
    <source>
        <dbReference type="Proteomes" id="UP000218272"/>
    </source>
</evidence>
<evidence type="ECO:0000313" key="5">
    <source>
        <dbReference type="EMBL" id="BAV63057.1"/>
    </source>
</evidence>
<protein>
    <recommendedName>
        <fullName evidence="4">HpcH/HpaI aldolase/citrate lyase domain-containing protein</fullName>
    </recommendedName>
</protein>
<evidence type="ECO:0000259" key="4">
    <source>
        <dbReference type="Pfam" id="PF03328"/>
    </source>
</evidence>
<dbReference type="Gene3D" id="3.20.20.60">
    <property type="entry name" value="Phosphoenolpyruvate-binding domains"/>
    <property type="match status" value="1"/>
</dbReference>
<dbReference type="GO" id="GO:0046872">
    <property type="term" value="F:metal ion binding"/>
    <property type="evidence" value="ECO:0007669"/>
    <property type="project" value="UniProtKB-KW"/>
</dbReference>
<dbReference type="GO" id="GO:0005737">
    <property type="term" value="C:cytoplasm"/>
    <property type="evidence" value="ECO:0007669"/>
    <property type="project" value="TreeGrafter"/>
</dbReference>
<dbReference type="Pfam" id="PF03328">
    <property type="entry name" value="HpcH_HpaI"/>
    <property type="match status" value="1"/>
</dbReference>
<gene>
    <name evidence="5" type="ORF">SCLO_1000170</name>
</gene>
<dbReference type="KEGG" id="sclo:SCLO_1000170"/>
<keyword evidence="2" id="KW-0479">Metal-binding</keyword>
<dbReference type="SUPFAM" id="SSF51621">
    <property type="entry name" value="Phosphoenolpyruvate/pyruvate domain"/>
    <property type="match status" value="1"/>
</dbReference>
<feature type="domain" description="HpcH/HpaI aldolase/citrate lyase" evidence="4">
    <location>
        <begin position="30"/>
        <end position="221"/>
    </location>
</feature>
<dbReference type="OrthoDB" id="9802624at2"/>
<dbReference type="GO" id="GO:0016832">
    <property type="term" value="F:aldehyde-lyase activity"/>
    <property type="evidence" value="ECO:0007669"/>
    <property type="project" value="TreeGrafter"/>
</dbReference>
<name>A0A1E1EXR8_9SPHN</name>
<dbReference type="InterPro" id="IPR015813">
    <property type="entry name" value="Pyrv/PenolPyrv_kinase-like_dom"/>
</dbReference>
<dbReference type="PANTHER" id="PTHR30502">
    <property type="entry name" value="2-KETO-3-DEOXY-L-RHAMNONATE ALDOLASE"/>
    <property type="match status" value="1"/>
</dbReference>
<dbReference type="Proteomes" id="UP000218272">
    <property type="component" value="Chromosome SCLO_1"/>
</dbReference>
<keyword evidence="6" id="KW-1185">Reference proteome</keyword>
<keyword evidence="3" id="KW-0456">Lyase</keyword>
<evidence type="ECO:0000256" key="3">
    <source>
        <dbReference type="ARBA" id="ARBA00023239"/>
    </source>
</evidence>
<dbReference type="InterPro" id="IPR050251">
    <property type="entry name" value="HpcH-HpaI_aldolase"/>
</dbReference>
<organism evidence="5 6">
    <name type="scientific">Sphingobium cloacae</name>
    <dbReference type="NCBI Taxonomy" id="120107"/>
    <lineage>
        <taxon>Bacteria</taxon>
        <taxon>Pseudomonadati</taxon>
        <taxon>Pseudomonadota</taxon>
        <taxon>Alphaproteobacteria</taxon>
        <taxon>Sphingomonadales</taxon>
        <taxon>Sphingomonadaceae</taxon>
        <taxon>Sphingobium</taxon>
    </lineage>
</organism>
<dbReference type="EMBL" id="AP017655">
    <property type="protein sequence ID" value="BAV63057.1"/>
    <property type="molecule type" value="Genomic_DNA"/>
</dbReference>
<evidence type="ECO:0000256" key="2">
    <source>
        <dbReference type="ARBA" id="ARBA00022723"/>
    </source>
</evidence>
<dbReference type="AlphaFoldDB" id="A0A1E1EXR8"/>
<sequence length="259" mass="27940">MNSYEFVEDQVMINAKTELLSKVRAGVQPIGTFVTSIDPATSSIFGSVGFDFVIIDCEHGPMDKVHALNHVRAAEAAGIFALARILEKSASQIQSFLDIGVQGVIVPHVDNAEQAQTVAKACRYGPGGRGMCPICNAARYSLDGWQEHMHQSNENILSIIMIESRAGVENIEAIAAVDGIDGIMFGPGDLSQDMGLDLVSDKAQLTAAWDRVRNAVRTAGKIILVPAGFGFEGADMVVRDMDLMMLREQAIRVINAHRA</sequence>
<dbReference type="RefSeq" id="WP_066522084.1">
    <property type="nucleotide sequence ID" value="NZ_AP017655.1"/>
</dbReference>
<dbReference type="InterPro" id="IPR040442">
    <property type="entry name" value="Pyrv_kinase-like_dom_sf"/>
</dbReference>
<dbReference type="InterPro" id="IPR005000">
    <property type="entry name" value="Aldolase/citrate-lyase_domain"/>
</dbReference>
<accession>A0A1E1EXR8</accession>
<evidence type="ECO:0000256" key="1">
    <source>
        <dbReference type="ARBA" id="ARBA00005568"/>
    </source>
</evidence>
<proteinExistence type="inferred from homology"/>